<keyword evidence="2 7" id="KW-0328">Glycosyltransferase</keyword>
<evidence type="ECO:0000256" key="4">
    <source>
        <dbReference type="ARBA" id="ARBA00023027"/>
    </source>
</evidence>
<feature type="domain" description="Macro" evidence="10">
    <location>
        <begin position="566"/>
        <end position="734"/>
    </location>
</feature>
<dbReference type="PROSITE" id="PS50918">
    <property type="entry name" value="WWE"/>
    <property type="match status" value="1"/>
</dbReference>
<dbReference type="Gene3D" id="3.30.70.330">
    <property type="match status" value="1"/>
</dbReference>
<dbReference type="GeneID" id="114849640"/>
<dbReference type="InterPro" id="IPR057051">
    <property type="entry name" value="PARP14_RPM_1"/>
</dbReference>
<evidence type="ECO:0000259" key="9">
    <source>
        <dbReference type="PROSITE" id="PS51059"/>
    </source>
</evidence>
<dbReference type="GO" id="GO:1990404">
    <property type="term" value="F:NAD+-protein mono-ADP-ribosyltransferase activity"/>
    <property type="evidence" value="ECO:0007669"/>
    <property type="project" value="TreeGrafter"/>
</dbReference>
<dbReference type="SMART" id="SM00506">
    <property type="entry name" value="A1pp"/>
    <property type="match status" value="1"/>
</dbReference>
<dbReference type="OrthoDB" id="6133115at2759"/>
<dbReference type="CDD" id="cd01439">
    <property type="entry name" value="TCCD_inducible_PARP_like"/>
    <property type="match status" value="1"/>
</dbReference>
<evidence type="ECO:0000256" key="2">
    <source>
        <dbReference type="ARBA" id="ARBA00022676"/>
    </source>
</evidence>
<feature type="domain" description="WWE" evidence="8">
    <location>
        <begin position="1083"/>
        <end position="1156"/>
    </location>
</feature>
<dbReference type="PROSITE" id="PS51059">
    <property type="entry name" value="PARP_CATALYTIC"/>
    <property type="match status" value="1"/>
</dbReference>
<dbReference type="GO" id="GO:0003714">
    <property type="term" value="F:transcription corepressor activity"/>
    <property type="evidence" value="ECO:0007669"/>
    <property type="project" value="TreeGrafter"/>
</dbReference>
<dbReference type="GO" id="GO:0010629">
    <property type="term" value="P:negative regulation of gene expression"/>
    <property type="evidence" value="ECO:0007669"/>
    <property type="project" value="TreeGrafter"/>
</dbReference>
<sequence>MDEYQHPLFFEANDLTDKEKEKIRRYFQKRRESGGGECGMIETTGDNTYKICFRNREDQEGVLKRKKHTVTLPSRELHLTVKTSSPQTSDPLSAQTFTKTNTKGLEKIFNLDIYLMNYLRDNSKAYKLLEKQLSAIGCSVELDFNQEEAVVRGDIEKGPGRGFGAAEKWEIQVDRVFIGLTDSYVCHHVLDPKQIRVLEQDSSFASDDIRVYKEFGYSVVVGEVGALNERIANLEKRVTIRKDIPVVEKKLKLVNEKFMKEMHANYPDVKIMITNVVTLEGPEKEVQSGARKLDELINHVKEKRLNLPIELITFLKSSGAITKYQARFQLNLRNPVSLELEPDLVLTSLSSDALDEAEAAIIRDLTVDTVELQGAAAVPQNVDRVKEILTKAKDKENSRELRVETSFTPRTSGKFVTKVQLVGYSENVRKLKEVLHDYQMNHVATQEMMDLSPDLVDCFDKVLGLLEVKQTEVTLKASKTPRPHVLVSGPRCWVQEAQRNLRTSLASLKSDTLVLDGSGAQRFFQAEGRTNMELVETACKVIIREGKCVLSPNVTTRPRSISSSRTISCRSLQMPRTKLEIKIGSLEDQKVNVLVAPMLNKNLTSTKIGKCLSVKVVAGTTIRNNFHLMAAKCTLQPGDVMQVDAPTSLGCSKIFFIECLPWDGVRGQSVQALASGLKRCLDLCVQQGCSSVAFPVIGPGLVLKYPLREAVEVLTETIRQFQLSASSGSLSTIHVVIKPGYANAEECYHDVYRLLSLNMTQGGQVIFRSISTDLDEISMTVEGGVKLTLVFGDITNETTDGIVNTTDFVNFNDDGVCKDILTVAGPEIEAQLQRAKVNQGEVFATNPGLFPCKAILHVCGQRDAGVIEQLASKIIHHCETTKLKSVSIPAICAGAGEMDPVVVAGAILQGIKTITSSTALYCLTDIRLVLFKINVFLAFKEKAMQMFPTAVIDKVSASQMPHVQQQQPTANTDLSVIFTSSANQQSVFHFLGFTTQTVENAMTKLKDLYRAQCSRQTLTQEQLESLTQDDIEDLKQLVETQGLYMQRDQSGQGILTVRGLKDGVSLVMQMVNGFQQGSLIREMRVRDEDELYLRVAWCILGCNGNWERLPKTANYDLENNDASGEMVDARGNSWSVNLQAMEATRRQTGQKTKLKRLENHPDFTLPLYWDNMTASETTKVVVLQPSSAEYQTVKEAFKRTVKKTVTKIERVQNIHLRRAYEALKKQISDKTKLENGGEKLLYHGTSKDNCSSIMNTGFNRSFAGQNATAYGHGTYFAVDASYSANPTYSIPAADGSQLMFVARVLTGTYTVGRSNMKVPPPRDNQQPDDRYDSLVNNISTPSMYVVFHDSQAYPDYLITFI</sequence>
<reference evidence="12" key="1">
    <citation type="submission" date="2025-08" db="UniProtKB">
        <authorList>
            <consortium name="RefSeq"/>
        </authorList>
    </citation>
    <scope>IDENTIFICATION</scope>
</reference>
<accession>A0A6P7LTB6</accession>
<evidence type="ECO:0000313" key="11">
    <source>
        <dbReference type="Proteomes" id="UP000515150"/>
    </source>
</evidence>
<dbReference type="InterPro" id="IPR052056">
    <property type="entry name" value="Mono-ARTD/PARP"/>
</dbReference>
<feature type="domain" description="Macro" evidence="10">
    <location>
        <begin position="774"/>
        <end position="947"/>
    </location>
</feature>
<protein>
    <recommendedName>
        <fullName evidence="7">Poly [ADP-ribose] polymerase</fullName>
        <shortName evidence="7">PARP</shortName>
        <ecNumber evidence="7">2.4.2.-</ecNumber>
    </recommendedName>
</protein>
<dbReference type="FunFam" id="3.90.228.10:FF:000008">
    <property type="entry name" value="Poly [ADP-ribose] polymerase"/>
    <property type="match status" value="1"/>
</dbReference>
<gene>
    <name evidence="12" type="primary">LOC114849640</name>
</gene>
<dbReference type="GO" id="GO:0005737">
    <property type="term" value="C:cytoplasm"/>
    <property type="evidence" value="ECO:0007669"/>
    <property type="project" value="TreeGrafter"/>
</dbReference>
<dbReference type="PANTHER" id="PTHR14453">
    <property type="entry name" value="PARP/ZINC FINGER CCCH TYPE DOMAIN CONTAINING PROTEIN"/>
    <property type="match status" value="1"/>
</dbReference>
<comment type="similarity">
    <text evidence="6">Belongs to the ARTD/PARP family.</text>
</comment>
<name>A0A6P7LTB6_BETSP</name>
<dbReference type="InterPro" id="IPR012317">
    <property type="entry name" value="Poly(ADP-ribose)pol_cat_dom"/>
</dbReference>
<dbReference type="Proteomes" id="UP000515150">
    <property type="component" value="Chromosome 2"/>
</dbReference>
<dbReference type="Pfam" id="PF23222">
    <property type="entry name" value="RRM_PARP14_1"/>
    <property type="match status" value="1"/>
</dbReference>
<dbReference type="InterPro" id="IPR004170">
    <property type="entry name" value="WWE_dom"/>
</dbReference>
<keyword evidence="4 7" id="KW-0520">NAD</keyword>
<dbReference type="Gene3D" id="3.40.220.10">
    <property type="entry name" value="Leucine Aminopeptidase, subunit E, domain 1"/>
    <property type="match status" value="2"/>
</dbReference>
<dbReference type="PANTHER" id="PTHR14453:SF107">
    <property type="entry name" value="POLY [ADP-RIBOSE] POLYMERASE"/>
    <property type="match status" value="1"/>
</dbReference>
<evidence type="ECO:0000256" key="5">
    <source>
        <dbReference type="ARBA" id="ARBA00023242"/>
    </source>
</evidence>
<dbReference type="EC" id="2.4.2.-" evidence="7"/>
<dbReference type="RefSeq" id="XP_028997123.1">
    <property type="nucleotide sequence ID" value="XM_029141290.3"/>
</dbReference>
<keyword evidence="11" id="KW-1185">Reference proteome</keyword>
<evidence type="ECO:0000256" key="7">
    <source>
        <dbReference type="RuleBase" id="RU362114"/>
    </source>
</evidence>
<keyword evidence="3 7" id="KW-0808">Transferase</keyword>
<dbReference type="GO" id="GO:0003950">
    <property type="term" value="F:NAD+ poly-ADP-ribosyltransferase activity"/>
    <property type="evidence" value="ECO:0007669"/>
    <property type="project" value="UniProtKB-UniRule"/>
</dbReference>
<dbReference type="KEGG" id="bspl:114849640"/>
<evidence type="ECO:0000256" key="1">
    <source>
        <dbReference type="ARBA" id="ARBA00004123"/>
    </source>
</evidence>
<dbReference type="GO" id="GO:0070212">
    <property type="term" value="P:protein poly-ADP-ribosylation"/>
    <property type="evidence" value="ECO:0007669"/>
    <property type="project" value="TreeGrafter"/>
</dbReference>
<feature type="domain" description="PARP catalytic" evidence="9">
    <location>
        <begin position="1165"/>
        <end position="1361"/>
    </location>
</feature>
<dbReference type="PROSITE" id="PS51154">
    <property type="entry name" value="MACRO"/>
    <property type="match status" value="2"/>
</dbReference>
<evidence type="ECO:0000256" key="3">
    <source>
        <dbReference type="ARBA" id="ARBA00022679"/>
    </source>
</evidence>
<evidence type="ECO:0000256" key="6">
    <source>
        <dbReference type="ARBA" id="ARBA00024347"/>
    </source>
</evidence>
<evidence type="ECO:0000259" key="10">
    <source>
        <dbReference type="PROSITE" id="PS51154"/>
    </source>
</evidence>
<dbReference type="Gene3D" id="3.90.228.10">
    <property type="match status" value="1"/>
</dbReference>
<dbReference type="InterPro" id="IPR012677">
    <property type="entry name" value="Nucleotide-bd_a/b_plait_sf"/>
</dbReference>
<dbReference type="InterPro" id="IPR002589">
    <property type="entry name" value="Macro_dom"/>
</dbReference>
<proteinExistence type="inferred from homology"/>
<dbReference type="SUPFAM" id="SSF56399">
    <property type="entry name" value="ADP-ribosylation"/>
    <property type="match status" value="1"/>
</dbReference>
<organism evidence="11 12">
    <name type="scientific">Betta splendens</name>
    <name type="common">Siamese fighting fish</name>
    <dbReference type="NCBI Taxonomy" id="158456"/>
    <lineage>
        <taxon>Eukaryota</taxon>
        <taxon>Metazoa</taxon>
        <taxon>Chordata</taxon>
        <taxon>Craniata</taxon>
        <taxon>Vertebrata</taxon>
        <taxon>Euteleostomi</taxon>
        <taxon>Actinopterygii</taxon>
        <taxon>Neopterygii</taxon>
        <taxon>Teleostei</taxon>
        <taxon>Neoteleostei</taxon>
        <taxon>Acanthomorphata</taxon>
        <taxon>Anabantaria</taxon>
        <taxon>Anabantiformes</taxon>
        <taxon>Anabantoidei</taxon>
        <taxon>Osphronemidae</taxon>
        <taxon>Betta</taxon>
    </lineage>
</organism>
<evidence type="ECO:0000259" key="8">
    <source>
        <dbReference type="PROSITE" id="PS50918"/>
    </source>
</evidence>
<dbReference type="InterPro" id="IPR043472">
    <property type="entry name" value="Macro_dom-like"/>
</dbReference>
<dbReference type="InParanoid" id="A0A6P7LTB6"/>
<comment type="subcellular location">
    <subcellularLocation>
        <location evidence="1">Nucleus</location>
    </subcellularLocation>
</comment>
<dbReference type="SUPFAM" id="SSF52949">
    <property type="entry name" value="Macro domain-like"/>
    <property type="match status" value="2"/>
</dbReference>
<evidence type="ECO:0000313" key="12">
    <source>
        <dbReference type="RefSeq" id="XP_028997123.1"/>
    </source>
</evidence>
<dbReference type="Pfam" id="PF01661">
    <property type="entry name" value="Macro"/>
    <property type="match status" value="2"/>
</dbReference>
<keyword evidence="5" id="KW-0539">Nucleus</keyword>
<dbReference type="Pfam" id="PF00644">
    <property type="entry name" value="PARP"/>
    <property type="match status" value="1"/>
</dbReference>
<dbReference type="GO" id="GO:0005634">
    <property type="term" value="C:nucleus"/>
    <property type="evidence" value="ECO:0007669"/>
    <property type="project" value="UniProtKB-SubCell"/>
</dbReference>